<sequence length="309" mass="35040">MGGKMRRQHIRAATFLFALLLIVGAVTPIAPMMIWLLPAPLLYMWLYGERVWVMILCLMTALLTLFGGSMAYLAIPVIISAVIAATVGEAWRRGQFPLMPLAVGTIVTVGMSVFFMGLSFALYGFSIPNEMGQEVKQMILQHAFVQAESDSINLKVMANDYQSMIQHDFPSILVMVCFLIIFANVYLVRQRFAKHDQSKNWNASFADWKLPVSVVWLSLGSFVLSYVNWPNDLTILPILMENVMMLSSFFLALQGLSLIWRAISRYHIGKWSMLAIVASSMFHIVWLVYIAFGIFDCFVQNQRNSKRNK</sequence>
<feature type="transmembrane region" description="Helical" evidence="1">
    <location>
        <begin position="208"/>
        <end position="229"/>
    </location>
</feature>
<keyword evidence="3" id="KW-1185">Reference proteome</keyword>
<accession>A0ABY4CV00</accession>
<feature type="transmembrane region" description="Helical" evidence="1">
    <location>
        <begin position="51"/>
        <end position="84"/>
    </location>
</feature>
<feature type="transmembrane region" description="Helical" evidence="1">
    <location>
        <begin position="169"/>
        <end position="187"/>
    </location>
</feature>
<keyword evidence="1" id="KW-1133">Transmembrane helix</keyword>
<organism evidence="2 3">
    <name type="scientific">Fodinisporobacter ferrooxydans</name>
    <dbReference type="NCBI Taxonomy" id="2901836"/>
    <lineage>
        <taxon>Bacteria</taxon>
        <taxon>Bacillati</taxon>
        <taxon>Bacillota</taxon>
        <taxon>Bacilli</taxon>
        <taxon>Bacillales</taxon>
        <taxon>Alicyclobacillaceae</taxon>
        <taxon>Fodinisporobacter</taxon>
    </lineage>
</organism>
<evidence type="ECO:0000256" key="1">
    <source>
        <dbReference type="SAM" id="Phobius"/>
    </source>
</evidence>
<feature type="transmembrane region" description="Helical" evidence="1">
    <location>
        <begin position="96"/>
        <end position="123"/>
    </location>
</feature>
<dbReference type="InterPro" id="IPR018710">
    <property type="entry name" value="DUF2232"/>
</dbReference>
<keyword evidence="1" id="KW-0812">Transmembrane</keyword>
<reference evidence="2" key="1">
    <citation type="submission" date="2021-12" db="EMBL/GenBank/DDBJ databases">
        <title>Alicyclobacillaceae gen. nov., sp. nov., isolated from chalcocite enrichment system.</title>
        <authorList>
            <person name="Jiang Z."/>
        </authorList>
    </citation>
    <scope>NUCLEOTIDE SEQUENCE</scope>
    <source>
        <strain evidence="2">MYW30-H2</strain>
    </source>
</reference>
<evidence type="ECO:0000313" key="3">
    <source>
        <dbReference type="Proteomes" id="UP000830167"/>
    </source>
</evidence>
<dbReference type="PANTHER" id="PTHR41324:SF1">
    <property type="entry name" value="DUF2232 DOMAIN-CONTAINING PROTEIN"/>
    <property type="match status" value="1"/>
</dbReference>
<dbReference type="Pfam" id="PF09991">
    <property type="entry name" value="DUF2232"/>
    <property type="match status" value="1"/>
</dbReference>
<evidence type="ECO:0000313" key="2">
    <source>
        <dbReference type="EMBL" id="UOF91725.1"/>
    </source>
</evidence>
<dbReference type="Proteomes" id="UP000830167">
    <property type="component" value="Chromosome"/>
</dbReference>
<feature type="transmembrane region" description="Helical" evidence="1">
    <location>
        <begin position="235"/>
        <end position="259"/>
    </location>
</feature>
<proteinExistence type="predicted"/>
<dbReference type="EMBL" id="CP089291">
    <property type="protein sequence ID" value="UOF91725.1"/>
    <property type="molecule type" value="Genomic_DNA"/>
</dbReference>
<name>A0ABY4CV00_9BACL</name>
<dbReference type="PANTHER" id="PTHR41324">
    <property type="entry name" value="MEMBRANE PROTEIN-RELATED"/>
    <property type="match status" value="1"/>
</dbReference>
<dbReference type="RefSeq" id="WP_347438413.1">
    <property type="nucleotide sequence ID" value="NZ_CP089291.1"/>
</dbReference>
<protein>
    <submittedName>
        <fullName evidence="2">YybS family protein</fullName>
    </submittedName>
</protein>
<gene>
    <name evidence="2" type="ORF">LSG31_05610</name>
</gene>
<feature type="transmembrane region" description="Helical" evidence="1">
    <location>
        <begin position="271"/>
        <end position="295"/>
    </location>
</feature>
<keyword evidence="1" id="KW-0472">Membrane</keyword>
<feature type="transmembrane region" description="Helical" evidence="1">
    <location>
        <begin position="12"/>
        <end position="36"/>
    </location>
</feature>